<keyword evidence="2" id="KW-1185">Reference proteome</keyword>
<name>A0A0V1M018_9BILA</name>
<accession>A0A0V1M018</accession>
<reference evidence="1 2" key="1">
    <citation type="submission" date="2015-01" db="EMBL/GenBank/DDBJ databases">
        <title>Evolution of Trichinella species and genotypes.</title>
        <authorList>
            <person name="Korhonen P.K."/>
            <person name="Edoardo P."/>
            <person name="Giuseppe L.R."/>
            <person name="Gasser R.B."/>
        </authorList>
    </citation>
    <scope>NUCLEOTIDE SEQUENCE [LARGE SCALE GENOMIC DNA]</scope>
    <source>
        <strain evidence="1">ISS1980</strain>
    </source>
</reference>
<dbReference type="Proteomes" id="UP000054843">
    <property type="component" value="Unassembled WGS sequence"/>
</dbReference>
<comment type="caution">
    <text evidence="1">The sequence shown here is derived from an EMBL/GenBank/DDBJ whole genome shotgun (WGS) entry which is preliminary data.</text>
</comment>
<gene>
    <name evidence="1" type="ORF">T10_659</name>
</gene>
<evidence type="ECO:0000313" key="1">
    <source>
        <dbReference type="EMBL" id="KRZ65032.1"/>
    </source>
</evidence>
<protein>
    <submittedName>
        <fullName evidence="1">Uncharacterized protein</fullName>
    </submittedName>
</protein>
<dbReference type="EMBL" id="JYDO01000577">
    <property type="protein sequence ID" value="KRZ65032.1"/>
    <property type="molecule type" value="Genomic_DNA"/>
</dbReference>
<organism evidence="1 2">
    <name type="scientific">Trichinella papuae</name>
    <dbReference type="NCBI Taxonomy" id="268474"/>
    <lineage>
        <taxon>Eukaryota</taxon>
        <taxon>Metazoa</taxon>
        <taxon>Ecdysozoa</taxon>
        <taxon>Nematoda</taxon>
        <taxon>Enoplea</taxon>
        <taxon>Dorylaimia</taxon>
        <taxon>Trichinellida</taxon>
        <taxon>Trichinellidae</taxon>
        <taxon>Trichinella</taxon>
    </lineage>
</organism>
<dbReference type="AlphaFoldDB" id="A0A0V1M018"/>
<sequence length="50" mass="6002">MSLLCYELFLMCMRSIRILLFRSSFPFELRFVFALLIGLTCVHQLEEKRS</sequence>
<proteinExistence type="predicted"/>
<evidence type="ECO:0000313" key="2">
    <source>
        <dbReference type="Proteomes" id="UP000054843"/>
    </source>
</evidence>